<organism evidence="7 8">
    <name type="scientific">Eubacterium oxidoreducens</name>
    <dbReference type="NCBI Taxonomy" id="1732"/>
    <lineage>
        <taxon>Bacteria</taxon>
        <taxon>Bacillati</taxon>
        <taxon>Bacillota</taxon>
        <taxon>Clostridia</taxon>
        <taxon>Eubacteriales</taxon>
        <taxon>Eubacteriaceae</taxon>
        <taxon>Eubacterium</taxon>
    </lineage>
</organism>
<dbReference type="Pfam" id="PF04472">
    <property type="entry name" value="SepF"/>
    <property type="match status" value="1"/>
</dbReference>
<dbReference type="GO" id="GO:0043093">
    <property type="term" value="P:FtsZ-dependent cytokinesis"/>
    <property type="evidence" value="ECO:0007669"/>
    <property type="project" value="UniProtKB-UniRule"/>
</dbReference>
<keyword evidence="2 5" id="KW-0717">Septation</keyword>
<dbReference type="EMBL" id="FMXR01000006">
    <property type="protein sequence ID" value="SDB09276.1"/>
    <property type="molecule type" value="Genomic_DNA"/>
</dbReference>
<evidence type="ECO:0000256" key="2">
    <source>
        <dbReference type="ARBA" id="ARBA00023210"/>
    </source>
</evidence>
<dbReference type="Proteomes" id="UP000199228">
    <property type="component" value="Unassembled WGS sequence"/>
</dbReference>
<dbReference type="HAMAP" id="MF_01197">
    <property type="entry name" value="SepF"/>
    <property type="match status" value="1"/>
</dbReference>
<dbReference type="STRING" id="1732.SAMN02910417_00683"/>
<comment type="function">
    <text evidence="4 5">Cell division protein that is part of the divisome complex and is recruited early to the Z-ring. Probably stimulates Z-ring formation, perhaps through the cross-linking of FtsZ protofilaments. Its function overlaps with FtsA.</text>
</comment>
<dbReference type="GO" id="GO:0005737">
    <property type="term" value="C:cytoplasm"/>
    <property type="evidence" value="ECO:0007669"/>
    <property type="project" value="UniProtKB-SubCell"/>
</dbReference>
<comment type="similarity">
    <text evidence="5">Belongs to the SepF family.</text>
</comment>
<proteinExistence type="inferred from homology"/>
<dbReference type="InterPro" id="IPR023052">
    <property type="entry name" value="Cell_div_SepF"/>
</dbReference>
<feature type="compositionally biased region" description="Basic and acidic residues" evidence="6">
    <location>
        <begin position="59"/>
        <end position="71"/>
    </location>
</feature>
<dbReference type="AlphaFoldDB" id="A0A1G6ALJ8"/>
<evidence type="ECO:0000256" key="5">
    <source>
        <dbReference type="HAMAP-Rule" id="MF_01197"/>
    </source>
</evidence>
<keyword evidence="3 5" id="KW-0131">Cell cycle</keyword>
<evidence type="ECO:0000256" key="6">
    <source>
        <dbReference type="SAM" id="MobiDB-lite"/>
    </source>
</evidence>
<keyword evidence="8" id="KW-1185">Reference proteome</keyword>
<protein>
    <recommendedName>
        <fullName evidence="5">Cell division protein SepF</fullName>
    </recommendedName>
</protein>
<keyword evidence="5" id="KW-0963">Cytoplasm</keyword>
<dbReference type="Gene3D" id="3.30.110.150">
    <property type="entry name" value="SepF-like protein"/>
    <property type="match status" value="1"/>
</dbReference>
<dbReference type="InterPro" id="IPR007561">
    <property type="entry name" value="Cell_div_SepF/SepF-rel"/>
</dbReference>
<name>A0A1G6ALJ8_EUBOX</name>
<dbReference type="InterPro" id="IPR038594">
    <property type="entry name" value="SepF-like_sf"/>
</dbReference>
<dbReference type="PANTHER" id="PTHR35798:SF1">
    <property type="entry name" value="CELL DIVISION PROTEIN SEPF"/>
    <property type="match status" value="1"/>
</dbReference>
<keyword evidence="1 5" id="KW-0132">Cell division</keyword>
<evidence type="ECO:0000256" key="3">
    <source>
        <dbReference type="ARBA" id="ARBA00023306"/>
    </source>
</evidence>
<gene>
    <name evidence="5" type="primary">sepF</name>
    <name evidence="7" type="ORF">SAMN02910417_00683</name>
</gene>
<dbReference type="PANTHER" id="PTHR35798">
    <property type="entry name" value="CELL DIVISION PROTEIN SEPF"/>
    <property type="match status" value="1"/>
</dbReference>
<comment type="subcellular location">
    <subcellularLocation>
        <location evidence="5">Cytoplasm</location>
    </subcellularLocation>
    <text evidence="5">Localizes to the division site, in a FtsZ-dependent manner.</text>
</comment>
<evidence type="ECO:0000313" key="7">
    <source>
        <dbReference type="EMBL" id="SDB09276.1"/>
    </source>
</evidence>
<reference evidence="7 8" key="1">
    <citation type="submission" date="2016-10" db="EMBL/GenBank/DDBJ databases">
        <authorList>
            <person name="de Groot N.N."/>
        </authorList>
    </citation>
    <scope>NUCLEOTIDE SEQUENCE [LARGE SCALE GENOMIC DNA]</scope>
    <source>
        <strain evidence="7 8">DSM 3217</strain>
    </source>
</reference>
<dbReference type="OrthoDB" id="9815206at2"/>
<comment type="subunit">
    <text evidence="5">Homodimer. Interacts with FtsZ.</text>
</comment>
<feature type="region of interest" description="Disordered" evidence="6">
    <location>
        <begin position="21"/>
        <end position="78"/>
    </location>
</feature>
<dbReference type="RefSeq" id="WP_090172218.1">
    <property type="nucleotide sequence ID" value="NZ_FMXR01000006.1"/>
</dbReference>
<feature type="compositionally biased region" description="Acidic residues" evidence="6">
    <location>
        <begin position="21"/>
        <end position="35"/>
    </location>
</feature>
<evidence type="ECO:0000256" key="4">
    <source>
        <dbReference type="ARBA" id="ARBA00044936"/>
    </source>
</evidence>
<dbReference type="GO" id="GO:0000917">
    <property type="term" value="P:division septum assembly"/>
    <property type="evidence" value="ECO:0007669"/>
    <property type="project" value="UniProtKB-KW"/>
</dbReference>
<sequence>MAVSVLDKFLDVMKLNPEEEEDGFYDEYYDDEEEEVKPSRRNLRREKAASDDESYESSSYERKSRDREKASSKITPMRSSKKNGAMEVCVIKPNSFETVSEIVETLLVNRTVVLNLEGLNVDVAQRIIDFVSGATFAINGNLQKITNYIFIITPASVDVSGDFQTIVDSFNVNGKRSDY</sequence>
<evidence type="ECO:0000313" key="8">
    <source>
        <dbReference type="Proteomes" id="UP000199228"/>
    </source>
</evidence>
<evidence type="ECO:0000256" key="1">
    <source>
        <dbReference type="ARBA" id="ARBA00022618"/>
    </source>
</evidence>
<accession>A0A1G6ALJ8</accession>